<feature type="domain" description="Transposase DDE" evidence="3">
    <location>
        <begin position="346"/>
        <end position="465"/>
    </location>
</feature>
<evidence type="ECO:0000313" key="4">
    <source>
        <dbReference type="EMBL" id="MCC5463780.1"/>
    </source>
</evidence>
<dbReference type="PANTHER" id="PTHR33408:SF2">
    <property type="entry name" value="TRANSPOSASE DDE DOMAIN-CONTAINING PROTEIN"/>
    <property type="match status" value="1"/>
</dbReference>
<dbReference type="Pfam" id="PF13751">
    <property type="entry name" value="DDE_Tnp_1_6"/>
    <property type="match status" value="1"/>
</dbReference>
<evidence type="ECO:0000256" key="1">
    <source>
        <dbReference type="SAM" id="Coils"/>
    </source>
</evidence>
<keyword evidence="1" id="KW-0175">Coiled coil</keyword>
<dbReference type="RefSeq" id="WP_229533327.1">
    <property type="nucleotide sequence ID" value="NZ_JAJHJB010000001.1"/>
</dbReference>
<evidence type="ECO:0000259" key="2">
    <source>
        <dbReference type="Pfam" id="PF05598"/>
    </source>
</evidence>
<dbReference type="Proteomes" id="UP001165492">
    <property type="component" value="Unassembled WGS sequence"/>
</dbReference>
<name>A0ABS8HL44_9FIRM</name>
<organism evidence="4 5">
    <name type="scientific">Pelosinus baikalensis</name>
    <dbReference type="NCBI Taxonomy" id="2892015"/>
    <lineage>
        <taxon>Bacteria</taxon>
        <taxon>Bacillati</taxon>
        <taxon>Bacillota</taxon>
        <taxon>Negativicutes</taxon>
        <taxon>Selenomonadales</taxon>
        <taxon>Sporomusaceae</taxon>
        <taxon>Pelosinus</taxon>
    </lineage>
</organism>
<dbReference type="NCBIfam" id="NF033551">
    <property type="entry name" value="transpos_IS1182"/>
    <property type="match status" value="1"/>
</dbReference>
<protein>
    <submittedName>
        <fullName evidence="4">IS1182 family transposase</fullName>
    </submittedName>
</protein>
<accession>A0ABS8HL44</accession>
<evidence type="ECO:0000259" key="3">
    <source>
        <dbReference type="Pfam" id="PF13751"/>
    </source>
</evidence>
<feature type="coiled-coil region" evidence="1">
    <location>
        <begin position="158"/>
        <end position="224"/>
    </location>
</feature>
<comment type="caution">
    <text evidence="4">The sequence shown here is derived from an EMBL/GenBank/DDBJ whole genome shotgun (WGS) entry which is preliminary data.</text>
</comment>
<dbReference type="InterPro" id="IPR008490">
    <property type="entry name" value="Transposase_InsH_N"/>
</dbReference>
<dbReference type="InterPro" id="IPR047629">
    <property type="entry name" value="IS1182_transpos"/>
</dbReference>
<dbReference type="EMBL" id="JAJHJB010000001">
    <property type="protein sequence ID" value="MCC5463780.1"/>
    <property type="molecule type" value="Genomic_DNA"/>
</dbReference>
<gene>
    <name evidence="4" type="ORF">LMF89_00205</name>
</gene>
<dbReference type="PANTHER" id="PTHR33408">
    <property type="entry name" value="TRANSPOSASE"/>
    <property type="match status" value="1"/>
</dbReference>
<reference evidence="4" key="1">
    <citation type="submission" date="2021-11" db="EMBL/GenBank/DDBJ databases">
        <title>Description of a new species Pelosinus isolated from the bottom sediments of Lake Baikal.</title>
        <authorList>
            <person name="Zakharyuk A."/>
        </authorList>
    </citation>
    <scope>NUCLEOTIDE SEQUENCE</scope>
    <source>
        <strain evidence="4">Bkl1</strain>
    </source>
</reference>
<sequence length="487" mass="57210">MGYIKGEERTQSILFPESIDDYISEENSVRVIEEYVEQLDMKQLEFKKVLCSSTGRPPYNPRDLLKLYLYGYLNRVRSSRRLEQEAARNIEVIWLLKKLKPDFKTIADFRKDNKKALKLVFREFSKLCDQWDLFGKELVAIDGSKFRACNSKRNNYSTKKLERNIKHIDEKIEKYMQELEDGDLVEASDRKPTAQEIEKRIQELKSRKQKYETYQKQLIQSEKNEISTTDPDARLMCNNNNNVDVSYNVQTTVDAKHKLIADFKVTQKPNDLGELDNMALRAKKLFGGKDFEALADKGYYKASDLKKCVENGITPYVTKQIYSNGTGDKDFYTDKFQYDKDKKIYICPAGKELYYYRNRTRKDKGIIGPEYRNYEACKNCECKTRCTKSKKGRTICRHVDQDFLDTIDLAVELNMEKYKQRQMIVEHPFGTIKRSWGAYYFLTKRKASVSAEISLSFLAYNLKRVMNILGIKELIRRLQEKRQPVLA</sequence>
<dbReference type="Pfam" id="PF05598">
    <property type="entry name" value="DUF772"/>
    <property type="match status" value="1"/>
</dbReference>
<proteinExistence type="predicted"/>
<feature type="domain" description="Transposase InsH N-terminal" evidence="2">
    <location>
        <begin position="18"/>
        <end position="111"/>
    </location>
</feature>
<keyword evidence="5" id="KW-1185">Reference proteome</keyword>
<evidence type="ECO:0000313" key="5">
    <source>
        <dbReference type="Proteomes" id="UP001165492"/>
    </source>
</evidence>
<dbReference type="InterPro" id="IPR025668">
    <property type="entry name" value="Tnp_DDE_dom"/>
</dbReference>